<dbReference type="Pfam" id="PF03724">
    <property type="entry name" value="META"/>
    <property type="match status" value="1"/>
</dbReference>
<evidence type="ECO:0000259" key="2">
    <source>
        <dbReference type="Pfam" id="PF03724"/>
    </source>
</evidence>
<feature type="domain" description="DUF306" evidence="2">
    <location>
        <begin position="40"/>
        <end position="122"/>
    </location>
</feature>
<sequence length="233" mass="25993">MNLHRIILAGIGLFSTTVVLAAPSTTIPNLEIAPLSESQSIQVVLDLEDNRFSVTGGCNTMVGQVYVTDHGTFLVKQEHNGAGLASTMMACPSDLQKLDDRISKFIVGNPKVVRNGEDLYLVGTIDGDKSSAYLPIELDKGAYQDIVAKPYEQVFYYVSSEQVPCEDNSQEQCLQIRQDKVSEWQPYEGKIEGFVPIDGYEYRLRLKEYQNEDGSVKHQLDMVVEQEKVGHNQ</sequence>
<feature type="domain" description="DUF4377" evidence="3">
    <location>
        <begin position="157"/>
        <end position="226"/>
    </location>
</feature>
<dbReference type="InterPro" id="IPR038670">
    <property type="entry name" value="HslJ-like_sf"/>
</dbReference>
<evidence type="ECO:0000313" key="4">
    <source>
        <dbReference type="EMBL" id="WZW87218.1"/>
    </source>
</evidence>
<keyword evidence="1" id="KW-0732">Signal</keyword>
<gene>
    <name evidence="4" type="ORF">WMO13_07485</name>
</gene>
<organism evidence="4 5">
    <name type="scientific">Ignatzschineria larvae DSM 13226</name>
    <dbReference type="NCBI Taxonomy" id="1111732"/>
    <lineage>
        <taxon>Bacteria</taxon>
        <taxon>Pseudomonadati</taxon>
        <taxon>Pseudomonadota</taxon>
        <taxon>Gammaproteobacteria</taxon>
        <taxon>Cardiobacteriales</taxon>
        <taxon>Ignatzschineriaceae</taxon>
        <taxon>Ignatzschineria</taxon>
    </lineage>
</organism>
<feature type="signal peptide" evidence="1">
    <location>
        <begin position="1"/>
        <end position="21"/>
    </location>
</feature>
<dbReference type="InterPro" id="IPR025485">
    <property type="entry name" value="DUF4377"/>
</dbReference>
<accession>A0ABZ3C273</accession>
<proteinExistence type="predicted"/>
<dbReference type="Pfam" id="PF14302">
    <property type="entry name" value="DUF4377"/>
    <property type="match status" value="1"/>
</dbReference>
<dbReference type="InterPro" id="IPR005184">
    <property type="entry name" value="DUF306_Meta_HslJ"/>
</dbReference>
<evidence type="ECO:0000313" key="5">
    <source>
        <dbReference type="Proteomes" id="UP001449178"/>
    </source>
</evidence>
<protein>
    <submittedName>
        <fullName evidence="4">DUF4377 domain-containing protein</fullName>
    </submittedName>
</protein>
<dbReference type="RefSeq" id="WP_026879188.1">
    <property type="nucleotide sequence ID" value="NZ_AZOD01000027.1"/>
</dbReference>
<dbReference type="EMBL" id="CP150637">
    <property type="protein sequence ID" value="WZW87218.1"/>
    <property type="molecule type" value="Genomic_DNA"/>
</dbReference>
<name>A0ABZ3C273_9GAMM</name>
<feature type="chain" id="PRO_5047472023" evidence="1">
    <location>
        <begin position="22"/>
        <end position="233"/>
    </location>
</feature>
<evidence type="ECO:0000256" key="1">
    <source>
        <dbReference type="SAM" id="SignalP"/>
    </source>
</evidence>
<keyword evidence="5" id="KW-1185">Reference proteome</keyword>
<dbReference type="Proteomes" id="UP001449178">
    <property type="component" value="Chromosome"/>
</dbReference>
<dbReference type="Gene3D" id="2.40.128.270">
    <property type="match status" value="1"/>
</dbReference>
<evidence type="ECO:0000259" key="3">
    <source>
        <dbReference type="Pfam" id="PF14302"/>
    </source>
</evidence>
<reference evidence="4 5" key="1">
    <citation type="submission" date="2024-03" db="EMBL/GenBank/DDBJ databases">
        <title>Complete Genome Sequence and Annotation of Ignatzschineria larvae DSM 13226.</title>
        <authorList>
            <person name="Cantrell E."/>
            <person name="Burcham Z.M."/>
        </authorList>
    </citation>
    <scope>NUCLEOTIDE SEQUENCE [LARGE SCALE GENOMIC DNA]</scope>
    <source>
        <strain evidence="4 5">DSM 13226</strain>
    </source>
</reference>